<protein>
    <submittedName>
        <fullName evidence="1">Uncharacterized protein</fullName>
    </submittedName>
</protein>
<dbReference type="AlphaFoldDB" id="A0A4Y7J8Z4"/>
<evidence type="ECO:0000313" key="1">
    <source>
        <dbReference type="EMBL" id="RZC56085.1"/>
    </source>
</evidence>
<evidence type="ECO:0000313" key="2">
    <source>
        <dbReference type="Proteomes" id="UP000316621"/>
    </source>
</evidence>
<gene>
    <name evidence="1" type="ORF">C5167_014939</name>
</gene>
<dbReference type="Gramene" id="RZC56085">
    <property type="protein sequence ID" value="RZC56085"/>
    <property type="gene ID" value="C5167_014939"/>
</dbReference>
<reference evidence="1 2" key="1">
    <citation type="journal article" date="2018" name="Science">
        <title>The opium poppy genome and morphinan production.</title>
        <authorList>
            <person name="Guo L."/>
            <person name="Winzer T."/>
            <person name="Yang X."/>
            <person name="Li Y."/>
            <person name="Ning Z."/>
            <person name="He Z."/>
            <person name="Teodor R."/>
            <person name="Lu Y."/>
            <person name="Bowser T.A."/>
            <person name="Graham I.A."/>
            <person name="Ye K."/>
        </authorList>
    </citation>
    <scope>NUCLEOTIDE SEQUENCE [LARGE SCALE GENOMIC DNA]</scope>
    <source>
        <strain evidence="2">cv. HN1</strain>
        <tissue evidence="1">Leaves</tissue>
    </source>
</reference>
<keyword evidence="2" id="KW-1185">Reference proteome</keyword>
<name>A0A4Y7J8Z4_PAPSO</name>
<proteinExistence type="predicted"/>
<organism evidence="1 2">
    <name type="scientific">Papaver somniferum</name>
    <name type="common">Opium poppy</name>
    <dbReference type="NCBI Taxonomy" id="3469"/>
    <lineage>
        <taxon>Eukaryota</taxon>
        <taxon>Viridiplantae</taxon>
        <taxon>Streptophyta</taxon>
        <taxon>Embryophyta</taxon>
        <taxon>Tracheophyta</taxon>
        <taxon>Spermatophyta</taxon>
        <taxon>Magnoliopsida</taxon>
        <taxon>Ranunculales</taxon>
        <taxon>Papaveraceae</taxon>
        <taxon>Papaveroideae</taxon>
        <taxon>Papaver</taxon>
    </lineage>
</organism>
<dbReference type="Proteomes" id="UP000316621">
    <property type="component" value="Chromosome 3"/>
</dbReference>
<sequence>MASEKAEKVTITDEKGHLNQEEIERMVQNIISEQVNRLNEYLRTGPTVAAAGSKSFVSVLHSIILQQSKECNL</sequence>
<accession>A0A4Y7J8Z4</accession>
<dbReference type="EMBL" id="CM010717">
    <property type="protein sequence ID" value="RZC56085.1"/>
    <property type="molecule type" value="Genomic_DNA"/>
</dbReference>